<organism evidence="4 5">
    <name type="scientific">Holothuria leucospilota</name>
    <name type="common">Black long sea cucumber</name>
    <name type="synonym">Mertensiothuria leucospilota</name>
    <dbReference type="NCBI Taxonomy" id="206669"/>
    <lineage>
        <taxon>Eukaryota</taxon>
        <taxon>Metazoa</taxon>
        <taxon>Echinodermata</taxon>
        <taxon>Eleutherozoa</taxon>
        <taxon>Echinozoa</taxon>
        <taxon>Holothuroidea</taxon>
        <taxon>Aspidochirotacea</taxon>
        <taxon>Aspidochirotida</taxon>
        <taxon>Holothuriidae</taxon>
        <taxon>Holothuria</taxon>
    </lineage>
</organism>
<dbReference type="AlphaFoldDB" id="A0A9Q0YNY7"/>
<dbReference type="Gene3D" id="3.40.50.300">
    <property type="entry name" value="P-loop containing nucleotide triphosphate hydrolases"/>
    <property type="match status" value="1"/>
</dbReference>
<dbReference type="GO" id="GO:0008146">
    <property type="term" value="F:sulfotransferase activity"/>
    <property type="evidence" value="ECO:0007669"/>
    <property type="project" value="InterPro"/>
</dbReference>
<gene>
    <name evidence="4" type="ORF">HOLleu_36186</name>
</gene>
<dbReference type="Proteomes" id="UP001152320">
    <property type="component" value="Chromosome 19"/>
</dbReference>
<protein>
    <submittedName>
        <fullName evidence="4">Sulfotransferase family cytosolic 1B member 1</fullName>
    </submittedName>
</protein>
<accession>A0A9Q0YNY7</accession>
<comment type="caution">
    <text evidence="4">The sequence shown here is derived from an EMBL/GenBank/DDBJ whole genome shotgun (WGS) entry which is preliminary data.</text>
</comment>
<feature type="domain" description="Sulfotransferase" evidence="3">
    <location>
        <begin position="42"/>
        <end position="304"/>
    </location>
</feature>
<comment type="similarity">
    <text evidence="1">Belongs to the sulfotransferase 1 family.</text>
</comment>
<dbReference type="InterPro" id="IPR027417">
    <property type="entry name" value="P-loop_NTPase"/>
</dbReference>
<evidence type="ECO:0000256" key="1">
    <source>
        <dbReference type="ARBA" id="ARBA00005771"/>
    </source>
</evidence>
<dbReference type="OrthoDB" id="205623at2759"/>
<proteinExistence type="inferred from homology"/>
<name>A0A9Q0YNY7_HOLLE</name>
<keyword evidence="2" id="KW-0808">Transferase</keyword>
<dbReference type="Pfam" id="PF00685">
    <property type="entry name" value="Sulfotransfer_1"/>
    <property type="match status" value="1"/>
</dbReference>
<evidence type="ECO:0000313" key="4">
    <source>
        <dbReference type="EMBL" id="KAJ8023682.1"/>
    </source>
</evidence>
<dbReference type="PANTHER" id="PTHR11783">
    <property type="entry name" value="SULFOTRANSFERASE SULT"/>
    <property type="match status" value="1"/>
</dbReference>
<sequence>MDDDVYNAIMNSVLRYKGKYLIPRLSSPEFMEEFEKMEVREDDIFIISYPKSGTHWMQEIVQLILHDGQLEKLSAKHRRCIAEVADVKVPLPHLKAVAGPVFRAFKDDPSPRVITTHCPYALLPQQYHEKQPKTIYVYRNPKDSLISRYNFNVKLAAMELGRPVKPSPRLFSSFFDVLTSGNYAYGCWFDHINDYWGRKDDLNSIYVSYEDMKTDLQTIVKKVATFLCHPLEDDVIRRVVNNASLETMRLSFQKDQLRYTERGREVIDRTVFISKGEINQWQSIFTPKQNESFDKLFMEKMKGCELTKTYAGIKSTLI</sequence>
<dbReference type="EMBL" id="JAIZAY010000019">
    <property type="protein sequence ID" value="KAJ8023682.1"/>
    <property type="molecule type" value="Genomic_DNA"/>
</dbReference>
<evidence type="ECO:0000259" key="3">
    <source>
        <dbReference type="Pfam" id="PF00685"/>
    </source>
</evidence>
<reference evidence="4" key="1">
    <citation type="submission" date="2021-10" db="EMBL/GenBank/DDBJ databases">
        <title>Tropical sea cucumber genome reveals ecological adaptation and Cuvierian tubules defense mechanism.</title>
        <authorList>
            <person name="Chen T."/>
        </authorList>
    </citation>
    <scope>NUCLEOTIDE SEQUENCE</scope>
    <source>
        <strain evidence="4">Nanhai2018</strain>
        <tissue evidence="4">Muscle</tissue>
    </source>
</reference>
<dbReference type="InterPro" id="IPR000863">
    <property type="entry name" value="Sulfotransferase_dom"/>
</dbReference>
<dbReference type="SUPFAM" id="SSF52540">
    <property type="entry name" value="P-loop containing nucleoside triphosphate hydrolases"/>
    <property type="match status" value="1"/>
</dbReference>
<keyword evidence="5" id="KW-1185">Reference proteome</keyword>
<evidence type="ECO:0000256" key="2">
    <source>
        <dbReference type="ARBA" id="ARBA00022679"/>
    </source>
</evidence>
<evidence type="ECO:0000313" key="5">
    <source>
        <dbReference type="Proteomes" id="UP001152320"/>
    </source>
</evidence>